<protein>
    <submittedName>
        <fullName evidence="2">Uncharacterized protein</fullName>
    </submittedName>
</protein>
<reference evidence="2 3" key="1">
    <citation type="submission" date="2015-03" db="EMBL/GenBank/DDBJ databases">
        <title>RNA-seq based gene annotation and comparative genomics of four Zymoseptoria species reveal species-specific pathogenicity related genes and transposable element activity.</title>
        <authorList>
            <person name="Grandaubert J."/>
            <person name="Bhattacharyya A."/>
            <person name="Stukenbrock E.H."/>
        </authorList>
    </citation>
    <scope>NUCLEOTIDE SEQUENCE [LARGE SCALE GENOMIC DNA]</scope>
    <source>
        <strain evidence="2 3">Zb18110</strain>
    </source>
</reference>
<dbReference type="OrthoDB" id="10344111at2759"/>
<comment type="caution">
    <text evidence="2">The sequence shown here is derived from an EMBL/GenBank/DDBJ whole genome shotgun (WGS) entry which is preliminary data.</text>
</comment>
<evidence type="ECO:0000313" key="3">
    <source>
        <dbReference type="Proteomes" id="UP000033647"/>
    </source>
</evidence>
<feature type="region of interest" description="Disordered" evidence="1">
    <location>
        <begin position="1"/>
        <end position="29"/>
    </location>
</feature>
<accession>A0A0F4GDS5</accession>
<organism evidence="2 3">
    <name type="scientific">Zymoseptoria brevis</name>
    <dbReference type="NCBI Taxonomy" id="1047168"/>
    <lineage>
        <taxon>Eukaryota</taxon>
        <taxon>Fungi</taxon>
        <taxon>Dikarya</taxon>
        <taxon>Ascomycota</taxon>
        <taxon>Pezizomycotina</taxon>
        <taxon>Dothideomycetes</taxon>
        <taxon>Dothideomycetidae</taxon>
        <taxon>Mycosphaerellales</taxon>
        <taxon>Mycosphaerellaceae</taxon>
        <taxon>Zymoseptoria</taxon>
    </lineage>
</organism>
<dbReference type="Proteomes" id="UP000033647">
    <property type="component" value="Unassembled WGS sequence"/>
</dbReference>
<evidence type="ECO:0000256" key="1">
    <source>
        <dbReference type="SAM" id="MobiDB-lite"/>
    </source>
</evidence>
<dbReference type="EMBL" id="LAFY01004161">
    <property type="protein sequence ID" value="KJX94355.1"/>
    <property type="molecule type" value="Genomic_DNA"/>
</dbReference>
<keyword evidence="3" id="KW-1185">Reference proteome</keyword>
<evidence type="ECO:0000313" key="2">
    <source>
        <dbReference type="EMBL" id="KJX94355.1"/>
    </source>
</evidence>
<name>A0A0F4GDS5_9PEZI</name>
<dbReference type="AlphaFoldDB" id="A0A0F4GDS5"/>
<proteinExistence type="predicted"/>
<feature type="compositionally biased region" description="Basic and acidic residues" evidence="1">
    <location>
        <begin position="1"/>
        <end position="22"/>
    </location>
</feature>
<sequence length="458" mass="51795">MDEASIQREHERAELERERQESRSTLPGHNVILPVALPSTNYDYPTSYLRTHLDEDLDDEIDIPPYQPPPNSVHEIDQDFSQNLHFPEFESGTRVVARPQDPSDSQPVHRAQPPVSLVSRTRLANHSPPLRHGEMDQNQARLHAQADRRADRLHNWRTAQPALQDAFVTALRAWKAGNPATYATFEVLMENAAFLCTSTVRAHDIMMWGQKMPVEVRTALKALTTHYHVEAVLRRALVVSETRTNSWSGPNELNSEEDFAASTTSVQITTNNVTYKIHSHFGLRPGDVTLNMLDWDITHHPSRRAFLVKILAFLALSRDHLESCTTGSSPDSLMMEDALSFIRALVLKVFNTLQPLIVTSNAPDVSSVDKRYLADTVKAAHNLRTQIDTDFRFRDILEARATTRNLLLVLAVREQDRPAGLTGPLPLTDQTVSMSTRIERAEATYGPIFGNWRVKWGR</sequence>
<gene>
    <name evidence="2" type="ORF">TI39_contig4202g00035</name>
</gene>